<organism evidence="1 2">
    <name type="scientific">Oryza sativa subsp. japonica</name>
    <name type="common">Rice</name>
    <dbReference type="NCBI Taxonomy" id="39947"/>
    <lineage>
        <taxon>Eukaryota</taxon>
        <taxon>Viridiplantae</taxon>
        <taxon>Streptophyta</taxon>
        <taxon>Embryophyta</taxon>
        <taxon>Tracheophyta</taxon>
        <taxon>Spermatophyta</taxon>
        <taxon>Magnoliopsida</taxon>
        <taxon>Liliopsida</taxon>
        <taxon>Poales</taxon>
        <taxon>Poaceae</taxon>
        <taxon>BOP clade</taxon>
        <taxon>Oryzoideae</taxon>
        <taxon>Oryzeae</taxon>
        <taxon>Oryzinae</taxon>
        <taxon>Oryza</taxon>
        <taxon>Oryza sativa</taxon>
    </lineage>
</organism>
<protein>
    <submittedName>
        <fullName evidence="1">Uncharacterized protein</fullName>
    </submittedName>
</protein>
<proteinExistence type="predicted"/>
<sequence length="212" mass="24492">MPTPGCQPVGCSVSRTSIFQVVEEQLRLVFGQQRSDPRYPHSRVVEERLCLVVDQQRSDPSTHILNGQSMAVYLVLDQRSQRFSHCFCKVMENNYTLVDHIVLYAILTKPPRNLRGFRLGTPRADKALSDAIEPNDHVISSHESQTSGFCRRLYNYLITREWLEFDKDYRIKQRQEGSGATSYLNEFVFEEEDYLVIDYVLVIHAAKSTTAR</sequence>
<name>Q8H435_ORYSJ</name>
<reference evidence="2" key="1">
    <citation type="journal article" date="2005" name="Nature">
        <title>The map-based sequence of the rice genome.</title>
        <authorList>
            <consortium name="International rice genome sequencing project (IRGSP)"/>
            <person name="Matsumoto T."/>
            <person name="Wu J."/>
            <person name="Kanamori H."/>
            <person name="Katayose Y."/>
            <person name="Fujisawa M."/>
            <person name="Namiki N."/>
            <person name="Mizuno H."/>
            <person name="Yamamoto K."/>
            <person name="Antonio B.A."/>
            <person name="Baba T."/>
            <person name="Sakata K."/>
            <person name="Nagamura Y."/>
            <person name="Aoki H."/>
            <person name="Arikawa K."/>
            <person name="Arita K."/>
            <person name="Bito T."/>
            <person name="Chiden Y."/>
            <person name="Fujitsuka N."/>
            <person name="Fukunaka R."/>
            <person name="Hamada M."/>
            <person name="Harada C."/>
            <person name="Hayashi A."/>
            <person name="Hijishita S."/>
            <person name="Honda M."/>
            <person name="Hosokawa S."/>
            <person name="Ichikawa Y."/>
            <person name="Idonuma A."/>
            <person name="Iijima M."/>
            <person name="Ikeda M."/>
            <person name="Ikeno M."/>
            <person name="Ito K."/>
            <person name="Ito S."/>
            <person name="Ito T."/>
            <person name="Ito Y."/>
            <person name="Ito Y."/>
            <person name="Iwabuchi A."/>
            <person name="Kamiya K."/>
            <person name="Karasawa W."/>
            <person name="Kurita K."/>
            <person name="Katagiri S."/>
            <person name="Kikuta A."/>
            <person name="Kobayashi H."/>
            <person name="Kobayashi N."/>
            <person name="Machita K."/>
            <person name="Maehara T."/>
            <person name="Masukawa M."/>
            <person name="Mizubayashi T."/>
            <person name="Mukai Y."/>
            <person name="Nagasaki H."/>
            <person name="Nagata Y."/>
            <person name="Naito S."/>
            <person name="Nakashima M."/>
            <person name="Nakama Y."/>
            <person name="Nakamichi Y."/>
            <person name="Nakamura M."/>
            <person name="Meguro A."/>
            <person name="Negishi M."/>
            <person name="Ohta I."/>
            <person name="Ohta T."/>
            <person name="Okamoto M."/>
            <person name="Ono N."/>
            <person name="Saji S."/>
            <person name="Sakaguchi M."/>
            <person name="Sakai K."/>
            <person name="Shibata M."/>
            <person name="Shimokawa T."/>
            <person name="Song J."/>
            <person name="Takazaki Y."/>
            <person name="Terasawa K."/>
            <person name="Tsugane M."/>
            <person name="Tsuji K."/>
            <person name="Ueda S."/>
            <person name="Waki K."/>
            <person name="Yamagata H."/>
            <person name="Yamamoto M."/>
            <person name="Yamamoto S."/>
            <person name="Yamane H."/>
            <person name="Yoshiki S."/>
            <person name="Yoshihara R."/>
            <person name="Yukawa K."/>
            <person name="Zhong H."/>
            <person name="Yano M."/>
            <person name="Yuan Q."/>
            <person name="Ouyang S."/>
            <person name="Liu J."/>
            <person name="Jones K.M."/>
            <person name="Gansberger K."/>
            <person name="Moffat K."/>
            <person name="Hill J."/>
            <person name="Bera J."/>
            <person name="Fadrosh D."/>
            <person name="Jin S."/>
            <person name="Johri S."/>
            <person name="Kim M."/>
            <person name="Overton L."/>
            <person name="Reardon M."/>
            <person name="Tsitrin T."/>
            <person name="Vuong H."/>
            <person name="Weaver B."/>
            <person name="Ciecko A."/>
            <person name="Tallon L."/>
            <person name="Jackson J."/>
            <person name="Pai G."/>
            <person name="Aken S.V."/>
            <person name="Utterback T."/>
            <person name="Reidmuller S."/>
            <person name="Feldblyum T."/>
            <person name="Hsiao J."/>
            <person name="Zismann V."/>
            <person name="Iobst S."/>
            <person name="de Vazeille A.R."/>
            <person name="Buell C.R."/>
            <person name="Ying K."/>
            <person name="Li Y."/>
            <person name="Lu T."/>
            <person name="Huang Y."/>
            <person name="Zhao Q."/>
            <person name="Feng Q."/>
            <person name="Zhang L."/>
            <person name="Zhu J."/>
            <person name="Weng Q."/>
            <person name="Mu J."/>
            <person name="Lu Y."/>
            <person name="Fan D."/>
            <person name="Liu Y."/>
            <person name="Guan J."/>
            <person name="Zhang Y."/>
            <person name="Yu S."/>
            <person name="Liu X."/>
            <person name="Zhang Y."/>
            <person name="Hong G."/>
            <person name="Han B."/>
            <person name="Choisne N."/>
            <person name="Demange N."/>
            <person name="Orjeda G."/>
            <person name="Samain S."/>
            <person name="Cattolico L."/>
            <person name="Pelletier E."/>
            <person name="Couloux A."/>
            <person name="Segurens B."/>
            <person name="Wincker P."/>
            <person name="D'Hont A."/>
            <person name="Scarpelli C."/>
            <person name="Weissenbach J."/>
            <person name="Salanoubat M."/>
            <person name="Quetier F."/>
            <person name="Yu Y."/>
            <person name="Kim H.R."/>
            <person name="Rambo T."/>
            <person name="Currie J."/>
            <person name="Collura K."/>
            <person name="Luo M."/>
            <person name="Yang T."/>
            <person name="Ammiraju J.S.S."/>
            <person name="Engler F."/>
            <person name="Soderlund C."/>
            <person name="Wing R.A."/>
            <person name="Palmer L.E."/>
            <person name="de la Bastide M."/>
            <person name="Spiegel L."/>
            <person name="Nascimento L."/>
            <person name="Zutavern T."/>
            <person name="O'Shaughnessy A."/>
            <person name="Dike S."/>
            <person name="Dedhia N."/>
            <person name="Preston R."/>
            <person name="Balija V."/>
            <person name="McCombie W.R."/>
            <person name="Chow T."/>
            <person name="Chen H."/>
            <person name="Chung M."/>
            <person name="Chen C."/>
            <person name="Shaw J."/>
            <person name="Wu H."/>
            <person name="Hsiao K."/>
            <person name="Chao Y."/>
            <person name="Chu M."/>
            <person name="Cheng C."/>
            <person name="Hour A."/>
            <person name="Lee P."/>
            <person name="Lin S."/>
            <person name="Lin Y."/>
            <person name="Liou J."/>
            <person name="Liu S."/>
            <person name="Hsing Y."/>
            <person name="Raghuvanshi S."/>
            <person name="Mohanty A."/>
            <person name="Bharti A.K."/>
            <person name="Gaur A."/>
            <person name="Gupta V."/>
            <person name="Kumar D."/>
            <person name="Ravi V."/>
            <person name="Vij S."/>
            <person name="Kapur A."/>
            <person name="Khurana P."/>
            <person name="Khurana P."/>
            <person name="Khurana J.P."/>
            <person name="Tyagi A.K."/>
            <person name="Gaikwad K."/>
            <person name="Singh A."/>
            <person name="Dalal V."/>
            <person name="Srivastava S."/>
            <person name="Dixit A."/>
            <person name="Pal A.K."/>
            <person name="Ghazi I.A."/>
            <person name="Yadav M."/>
            <person name="Pandit A."/>
            <person name="Bhargava A."/>
            <person name="Sureshbabu K."/>
            <person name="Batra K."/>
            <person name="Sharma T.R."/>
            <person name="Mohapatra T."/>
            <person name="Singh N.K."/>
            <person name="Messing J."/>
            <person name="Nelson A.B."/>
            <person name="Fuks G."/>
            <person name="Kavchok S."/>
            <person name="Keizer G."/>
            <person name="Linton E."/>
            <person name="Llaca V."/>
            <person name="Song R."/>
            <person name="Tanyolac B."/>
            <person name="Young S."/>
            <person name="Ho-Il K."/>
            <person name="Hahn J.H."/>
            <person name="Sangsakoo G."/>
            <person name="Vanavichit A."/>
            <person name="de Mattos Luiz.A.T."/>
            <person name="Zimmer P.D."/>
            <person name="Malone G."/>
            <person name="Dellagostin O."/>
            <person name="de Oliveira A.C."/>
            <person name="Bevan M."/>
            <person name="Bancroft I."/>
            <person name="Minx P."/>
            <person name="Cordum H."/>
            <person name="Wilson R."/>
            <person name="Cheng Z."/>
            <person name="Jin W."/>
            <person name="Jiang J."/>
            <person name="Leong S.A."/>
            <person name="Iwama H."/>
            <person name="Gojobori T."/>
            <person name="Itoh T."/>
            <person name="Niimura Y."/>
            <person name="Fujii Y."/>
            <person name="Habara T."/>
            <person name="Sakai H."/>
            <person name="Sato Y."/>
            <person name="Wilson G."/>
            <person name="Kumar K."/>
            <person name="McCouch S."/>
            <person name="Juretic N."/>
            <person name="Hoen D."/>
            <person name="Wright S."/>
            <person name="Bruskiewich R."/>
            <person name="Bureau T."/>
            <person name="Miyao A."/>
            <person name="Hirochika H."/>
            <person name="Nishikawa T."/>
            <person name="Kadowaki K."/>
            <person name="Sugiura M."/>
            <person name="Burr B."/>
            <person name="Sasaki T."/>
        </authorList>
    </citation>
    <scope>NUCLEOTIDE SEQUENCE [LARGE SCALE GENOMIC DNA]</scope>
    <source>
        <strain evidence="2">cv. Nipponbare</strain>
    </source>
</reference>
<evidence type="ECO:0000313" key="2">
    <source>
        <dbReference type="Proteomes" id="UP000000763"/>
    </source>
</evidence>
<gene>
    <name evidence="1" type="primary">P0407H12.137</name>
</gene>
<reference evidence="2" key="2">
    <citation type="journal article" date="2008" name="Nucleic Acids Res.">
        <title>The rice annotation project database (RAP-DB): 2008 update.</title>
        <authorList>
            <consortium name="The rice annotation project (RAP)"/>
        </authorList>
    </citation>
    <scope>GENOME REANNOTATION</scope>
    <source>
        <strain evidence="2">cv. Nipponbare</strain>
    </source>
</reference>
<evidence type="ECO:0000313" key="1">
    <source>
        <dbReference type="EMBL" id="BAC21456.1"/>
    </source>
</evidence>
<dbReference type="EMBL" id="AP004303">
    <property type="protein sequence ID" value="BAC21456.1"/>
    <property type="molecule type" value="Genomic_DNA"/>
</dbReference>
<dbReference type="Proteomes" id="UP000000763">
    <property type="component" value="Chromosome 7"/>
</dbReference>
<accession>Q8H435</accession>
<dbReference type="AlphaFoldDB" id="Q8H435"/>